<name>A0A8S9L1V4_BRACR</name>
<dbReference type="Proteomes" id="UP000712281">
    <property type="component" value="Unassembled WGS sequence"/>
</dbReference>
<organism evidence="2">
    <name type="scientific">Brassica cretica</name>
    <name type="common">Mustard</name>
    <dbReference type="NCBI Taxonomy" id="69181"/>
    <lineage>
        <taxon>Eukaryota</taxon>
        <taxon>Viridiplantae</taxon>
        <taxon>Streptophyta</taxon>
        <taxon>Embryophyta</taxon>
        <taxon>Tracheophyta</taxon>
        <taxon>Spermatophyta</taxon>
        <taxon>Magnoliopsida</taxon>
        <taxon>eudicotyledons</taxon>
        <taxon>Gunneridae</taxon>
        <taxon>Pentapetalae</taxon>
        <taxon>rosids</taxon>
        <taxon>malvids</taxon>
        <taxon>Brassicales</taxon>
        <taxon>Brassicaceae</taxon>
        <taxon>Brassiceae</taxon>
        <taxon>Brassica</taxon>
    </lineage>
</organism>
<comment type="caution">
    <text evidence="2">The sequence shown here is derived from an EMBL/GenBank/DDBJ whole genome shotgun (WGS) entry which is preliminary data.</text>
</comment>
<reference evidence="2" key="1">
    <citation type="submission" date="2019-12" db="EMBL/GenBank/DDBJ databases">
        <title>Genome sequencing and annotation of Brassica cretica.</title>
        <authorList>
            <person name="Studholme D.J."/>
            <person name="Sarris P.F."/>
        </authorList>
    </citation>
    <scope>NUCLEOTIDE SEQUENCE</scope>
    <source>
        <strain evidence="1">PFS-001/15</strain>
        <strain evidence="2">PFS-102/07</strain>
        <tissue evidence="2">Leaf</tissue>
    </source>
</reference>
<gene>
    <name evidence="1" type="ORF">F2Q68_00026389</name>
    <name evidence="2" type="ORF">F2Q70_00026824</name>
</gene>
<dbReference type="AlphaFoldDB" id="A0A8S9L1V4"/>
<dbReference type="EMBL" id="QGKY02000094">
    <property type="protein sequence ID" value="KAF2601294.1"/>
    <property type="molecule type" value="Genomic_DNA"/>
</dbReference>
<proteinExistence type="predicted"/>
<accession>A0A8S9L1V4</accession>
<evidence type="ECO:0000313" key="2">
    <source>
        <dbReference type="EMBL" id="KAF2601294.1"/>
    </source>
</evidence>
<evidence type="ECO:0000313" key="1">
    <source>
        <dbReference type="EMBL" id="KAF2565776.1"/>
    </source>
</evidence>
<protein>
    <submittedName>
        <fullName evidence="2">Uncharacterized protein</fullName>
    </submittedName>
</protein>
<dbReference type="EMBL" id="QGKW02001911">
    <property type="protein sequence ID" value="KAF2565776.1"/>
    <property type="molecule type" value="Genomic_DNA"/>
</dbReference>
<sequence length="90" mass="10478">MNIELRHDRDASWLGSELDTSCLGREMEWSPERIRVRRYRRVWIRIPKQIGAHCICAGGRVGGQIDKRFALTDSSRPGLRFDILIGLQER</sequence>